<dbReference type="RefSeq" id="WP_111372763.1">
    <property type="nucleotide sequence ID" value="NZ_CP029480.1"/>
</dbReference>
<dbReference type="Gene3D" id="3.40.720.10">
    <property type="entry name" value="Alkaline Phosphatase, subunit A"/>
    <property type="match status" value="1"/>
</dbReference>
<dbReference type="EMBL" id="CP029480">
    <property type="protein sequence ID" value="AWV99394.1"/>
    <property type="molecule type" value="Genomic_DNA"/>
</dbReference>
<dbReference type="Pfam" id="PF00884">
    <property type="entry name" value="Sulfatase"/>
    <property type="match status" value="1"/>
</dbReference>
<dbReference type="PANTHER" id="PTHR43751">
    <property type="entry name" value="SULFATASE"/>
    <property type="match status" value="1"/>
</dbReference>
<dbReference type="InterPro" id="IPR000917">
    <property type="entry name" value="Sulfatase_N"/>
</dbReference>
<dbReference type="PROSITE" id="PS00523">
    <property type="entry name" value="SULFATASE_1"/>
    <property type="match status" value="1"/>
</dbReference>
<dbReference type="Gene3D" id="3.30.1120.10">
    <property type="match status" value="1"/>
</dbReference>
<reference evidence="4 5" key="1">
    <citation type="submission" date="2018-05" db="EMBL/GenBank/DDBJ databases">
        <title>Complete genome sequence of Arcticibacterium luteifluviistationis SM1504T, a cytophagaceae bacterium isolated from Arctic surface seawater.</title>
        <authorList>
            <person name="Li Y."/>
            <person name="Qin Q.-L."/>
        </authorList>
    </citation>
    <scope>NUCLEOTIDE SEQUENCE [LARGE SCALE GENOMIC DNA]</scope>
    <source>
        <strain evidence="4 5">SM1504</strain>
    </source>
</reference>
<dbReference type="CDD" id="cd16143">
    <property type="entry name" value="ARS_like"/>
    <property type="match status" value="1"/>
</dbReference>
<keyword evidence="2" id="KW-0378">Hydrolase</keyword>
<protein>
    <submittedName>
        <fullName evidence="4">Arylsulfatase</fullName>
    </submittedName>
</protein>
<dbReference type="OrthoDB" id="9764377at2"/>
<dbReference type="PROSITE" id="PS51257">
    <property type="entry name" value="PROKAR_LIPOPROTEIN"/>
    <property type="match status" value="1"/>
</dbReference>
<evidence type="ECO:0000256" key="1">
    <source>
        <dbReference type="ARBA" id="ARBA00008779"/>
    </source>
</evidence>
<dbReference type="KEGG" id="als:DJ013_14990"/>
<dbReference type="GO" id="GO:0016787">
    <property type="term" value="F:hydrolase activity"/>
    <property type="evidence" value="ECO:0007669"/>
    <property type="project" value="UniProtKB-KW"/>
</dbReference>
<evidence type="ECO:0000256" key="2">
    <source>
        <dbReference type="ARBA" id="ARBA00022801"/>
    </source>
</evidence>
<dbReference type="AlphaFoldDB" id="A0A2Z4GDZ0"/>
<dbReference type="PROSITE" id="PS00149">
    <property type="entry name" value="SULFATASE_2"/>
    <property type="match status" value="1"/>
</dbReference>
<comment type="similarity">
    <text evidence="1">Belongs to the sulfatase family.</text>
</comment>
<accession>A0A2Z4GDZ0</accession>
<organism evidence="4 5">
    <name type="scientific">Arcticibacterium luteifluviistationis</name>
    <dbReference type="NCBI Taxonomy" id="1784714"/>
    <lineage>
        <taxon>Bacteria</taxon>
        <taxon>Pseudomonadati</taxon>
        <taxon>Bacteroidota</taxon>
        <taxon>Cytophagia</taxon>
        <taxon>Cytophagales</taxon>
        <taxon>Leadbetterellaceae</taxon>
        <taxon>Arcticibacterium</taxon>
    </lineage>
</organism>
<dbReference type="SUPFAM" id="SSF53649">
    <property type="entry name" value="Alkaline phosphatase-like"/>
    <property type="match status" value="1"/>
</dbReference>
<dbReference type="InterPro" id="IPR017850">
    <property type="entry name" value="Alkaline_phosphatase_core_sf"/>
</dbReference>
<sequence length="512" mass="56506">MKKVLATLALASMFISCTQEEEKKQPNVLVIYADDLGYGDVSAYGQGTLNTPNIDALAANGVRFTNAYATSATCSPSRYALLTGQYPWKNERAKILAGDAPMLIDSASYTMADMFKSQGYQTSVVGKWHLGLGNGSINWNEDISVTPNDIGFDYSYIMAATNDRTPTVFVDNRRVDNLSADDSLFVSYKENFEGEPTAISNPELMTKMKWHHGHNQSVHNGVPRIGYMKGGKSALWVDEDMADHFLDIAKGQIDKSTESEKPFFMYYALHEPHVPRVPHQRFVGKSGLGPRGDAILEADWCVGEIMKHLESKGLLENTLVVFSSDNGPVLNDGYFDEAVEKLGDHTPAGVLRGGKYSLFEAGTKIPLIVSWKGKVKPSVSDAMVCQLDLASSFATLIGAKSDFEDSKNFIDTFLGESEVGRENLVLEATGRLSYRKGDLAYIPRYKGNAVNKQVNIEVGVSEDEQLYDIKNDPGQQNDIFKKQADTGNSLKEEFEKATEGFFKPMQTDVVLH</sequence>
<evidence type="ECO:0000259" key="3">
    <source>
        <dbReference type="Pfam" id="PF00884"/>
    </source>
</evidence>
<dbReference type="Proteomes" id="UP000249873">
    <property type="component" value="Chromosome"/>
</dbReference>
<evidence type="ECO:0000313" key="4">
    <source>
        <dbReference type="EMBL" id="AWV99394.1"/>
    </source>
</evidence>
<dbReference type="PANTHER" id="PTHR43751:SF7">
    <property type="entry name" value="ARYLSULPHATASE A"/>
    <property type="match status" value="1"/>
</dbReference>
<dbReference type="InterPro" id="IPR024607">
    <property type="entry name" value="Sulfatase_CS"/>
</dbReference>
<keyword evidence="5" id="KW-1185">Reference proteome</keyword>
<feature type="domain" description="Sulfatase N-terminal" evidence="3">
    <location>
        <begin position="26"/>
        <end position="398"/>
    </location>
</feature>
<dbReference type="InterPro" id="IPR052701">
    <property type="entry name" value="GAG_Ulvan_Degrading_Sulfatases"/>
</dbReference>
<gene>
    <name evidence="4" type="ORF">DJ013_14990</name>
</gene>
<proteinExistence type="inferred from homology"/>
<name>A0A2Z4GDZ0_9BACT</name>
<evidence type="ECO:0000313" key="5">
    <source>
        <dbReference type="Proteomes" id="UP000249873"/>
    </source>
</evidence>